<gene>
    <name evidence="1" type="ORF">ARMOST_19352</name>
</gene>
<protein>
    <recommendedName>
        <fullName evidence="3">F-box domain-containing protein</fullName>
    </recommendedName>
</protein>
<dbReference type="OrthoDB" id="3541472at2759"/>
<evidence type="ECO:0000313" key="1">
    <source>
        <dbReference type="EMBL" id="SJL15847.1"/>
    </source>
</evidence>
<accession>A0A284S4D5</accession>
<dbReference type="EMBL" id="FUEG01000031">
    <property type="protein sequence ID" value="SJL15847.1"/>
    <property type="molecule type" value="Genomic_DNA"/>
</dbReference>
<dbReference type="SUPFAM" id="SSF52047">
    <property type="entry name" value="RNI-like"/>
    <property type="match status" value="1"/>
</dbReference>
<dbReference type="Proteomes" id="UP000219338">
    <property type="component" value="Unassembled WGS sequence"/>
</dbReference>
<sequence length="498" mass="57121">MLLSVPSEILNKITFEADDQTRGRLRRTCKLLSSVATPLIFESVHVNLSWRRHSSSIFLNSLISGPKLAQYIIRLSLYLPKHSRGNHSRFTTKSRNKKMEDRLDAFDALLLRAIPSMVALRFFSWKSSGDSGPKYTKLMFEEIGYLPVLSTLKISPGFSSWDISWSHFSHIRDISYFGRGGTELLNFLGHNPDIESIDASVWRPRGLGLVGGESISSLFSSLPPGTHSTVKRLKIIGNAYDQLYAHEIPTLIPHLRHLESLDVHTLTPKEFWDRLREDQIFLASLSYSERTLEMPLLSYLMSYTGLRELSLSISDRSTPDDFHVACLLPSVITINSSCLTNVHIEPYHSGPWCLNHSMLYALSFCHRLESLYVCVDKTGTRVDANRNVIDRVLEALVISWPNLWDLQINAVSLSYGFEAVRTTASQVHKRILAFRFAQLHPERPTLHVSSDFATYSVKIHDRKRNVHAFKVWYLNYYGSKESRRKYKFWKRSHDSDND</sequence>
<evidence type="ECO:0008006" key="3">
    <source>
        <dbReference type="Google" id="ProtNLM"/>
    </source>
</evidence>
<keyword evidence="2" id="KW-1185">Reference proteome</keyword>
<dbReference type="Gene3D" id="3.80.10.10">
    <property type="entry name" value="Ribonuclease Inhibitor"/>
    <property type="match status" value="1"/>
</dbReference>
<dbReference type="InterPro" id="IPR032675">
    <property type="entry name" value="LRR_dom_sf"/>
</dbReference>
<name>A0A284S4D5_ARMOS</name>
<evidence type="ECO:0000313" key="2">
    <source>
        <dbReference type="Proteomes" id="UP000219338"/>
    </source>
</evidence>
<proteinExistence type="predicted"/>
<dbReference type="AlphaFoldDB" id="A0A284S4D5"/>
<reference evidence="2" key="1">
    <citation type="journal article" date="2017" name="Nat. Ecol. Evol.">
        <title>Genome expansion and lineage-specific genetic innovations in the forest pathogenic fungi Armillaria.</title>
        <authorList>
            <person name="Sipos G."/>
            <person name="Prasanna A.N."/>
            <person name="Walter M.C."/>
            <person name="O'Connor E."/>
            <person name="Balint B."/>
            <person name="Krizsan K."/>
            <person name="Kiss B."/>
            <person name="Hess J."/>
            <person name="Varga T."/>
            <person name="Slot J."/>
            <person name="Riley R."/>
            <person name="Boka B."/>
            <person name="Rigling D."/>
            <person name="Barry K."/>
            <person name="Lee J."/>
            <person name="Mihaltcheva S."/>
            <person name="LaButti K."/>
            <person name="Lipzen A."/>
            <person name="Waldron R."/>
            <person name="Moloney N.M."/>
            <person name="Sperisen C."/>
            <person name="Kredics L."/>
            <person name="Vagvoelgyi C."/>
            <person name="Patrignani A."/>
            <person name="Fitzpatrick D."/>
            <person name="Nagy I."/>
            <person name="Doyle S."/>
            <person name="Anderson J.B."/>
            <person name="Grigoriev I.V."/>
            <person name="Gueldener U."/>
            <person name="Muensterkoetter M."/>
            <person name="Nagy L.G."/>
        </authorList>
    </citation>
    <scope>NUCLEOTIDE SEQUENCE [LARGE SCALE GENOMIC DNA]</scope>
    <source>
        <strain evidence="2">C18/9</strain>
    </source>
</reference>
<organism evidence="1 2">
    <name type="scientific">Armillaria ostoyae</name>
    <name type="common">Armillaria root rot fungus</name>
    <dbReference type="NCBI Taxonomy" id="47428"/>
    <lineage>
        <taxon>Eukaryota</taxon>
        <taxon>Fungi</taxon>
        <taxon>Dikarya</taxon>
        <taxon>Basidiomycota</taxon>
        <taxon>Agaricomycotina</taxon>
        <taxon>Agaricomycetes</taxon>
        <taxon>Agaricomycetidae</taxon>
        <taxon>Agaricales</taxon>
        <taxon>Marasmiineae</taxon>
        <taxon>Physalacriaceae</taxon>
        <taxon>Armillaria</taxon>
    </lineage>
</organism>